<keyword evidence="3" id="KW-1185">Reference proteome</keyword>
<organism evidence="2 3">
    <name type="scientific">Streptomyces luteireticuli</name>
    <dbReference type="NCBI Taxonomy" id="173858"/>
    <lineage>
        <taxon>Bacteria</taxon>
        <taxon>Bacillati</taxon>
        <taxon>Actinomycetota</taxon>
        <taxon>Actinomycetes</taxon>
        <taxon>Kitasatosporales</taxon>
        <taxon>Streptomycetaceae</taxon>
        <taxon>Streptomyces</taxon>
    </lineage>
</organism>
<proteinExistence type="predicted"/>
<dbReference type="EMBL" id="BAAABX010000001">
    <property type="protein sequence ID" value="GAA0383436.1"/>
    <property type="molecule type" value="Genomic_DNA"/>
</dbReference>
<protein>
    <submittedName>
        <fullName evidence="2">Uncharacterized protein</fullName>
    </submittedName>
</protein>
<gene>
    <name evidence="2" type="ORF">GCM10010357_00490</name>
</gene>
<keyword evidence="1" id="KW-0472">Membrane</keyword>
<feature type="transmembrane region" description="Helical" evidence="1">
    <location>
        <begin position="44"/>
        <end position="65"/>
    </location>
</feature>
<evidence type="ECO:0000256" key="1">
    <source>
        <dbReference type="SAM" id="Phobius"/>
    </source>
</evidence>
<accession>A0ABN0Y5K8</accession>
<feature type="transmembrane region" description="Helical" evidence="1">
    <location>
        <begin position="100"/>
        <end position="116"/>
    </location>
</feature>
<feature type="transmembrane region" description="Helical" evidence="1">
    <location>
        <begin position="128"/>
        <end position="150"/>
    </location>
</feature>
<feature type="transmembrane region" description="Helical" evidence="1">
    <location>
        <begin position="71"/>
        <end position="93"/>
    </location>
</feature>
<dbReference type="Proteomes" id="UP001500879">
    <property type="component" value="Unassembled WGS sequence"/>
</dbReference>
<name>A0ABN0Y5K8_9ACTN</name>
<evidence type="ECO:0000313" key="2">
    <source>
        <dbReference type="EMBL" id="GAA0383436.1"/>
    </source>
</evidence>
<dbReference type="RefSeq" id="WP_344018283.1">
    <property type="nucleotide sequence ID" value="NZ_BAAABX010000001.1"/>
</dbReference>
<reference evidence="2 3" key="1">
    <citation type="journal article" date="2019" name="Int. J. Syst. Evol. Microbiol.">
        <title>The Global Catalogue of Microorganisms (GCM) 10K type strain sequencing project: providing services to taxonomists for standard genome sequencing and annotation.</title>
        <authorList>
            <consortium name="The Broad Institute Genomics Platform"/>
            <consortium name="The Broad Institute Genome Sequencing Center for Infectious Disease"/>
            <person name="Wu L."/>
            <person name="Ma J."/>
        </authorList>
    </citation>
    <scope>NUCLEOTIDE SEQUENCE [LARGE SCALE GENOMIC DNA]</scope>
    <source>
        <strain evidence="2 3">JCM 4788</strain>
    </source>
</reference>
<comment type="caution">
    <text evidence="2">The sequence shown here is derived from an EMBL/GenBank/DDBJ whole genome shotgun (WGS) entry which is preliminary data.</text>
</comment>
<evidence type="ECO:0000313" key="3">
    <source>
        <dbReference type="Proteomes" id="UP001500879"/>
    </source>
</evidence>
<sequence length="154" mass="16108">MRALELPCPEAPAPKPLAEVIPLFPAGLPAELPAAPRPSHRRHLLPGCALTAAGLALLPWLLFLATVWREAAVWIGLDALEALALITTGVLTLRRDTRRVPAAAATAALLVLDAWFDAMTAAPGADLVRALITAGALELPLAAVCTVLAVRTPR</sequence>
<keyword evidence="1" id="KW-1133">Transmembrane helix</keyword>
<keyword evidence="1" id="KW-0812">Transmembrane</keyword>